<accession>A0AAD8A354</accession>
<reference evidence="1" key="1">
    <citation type="journal article" date="2023" name="IScience">
        <title>Live-bearing cockroach genome reveals convergent evolutionary mechanisms linked to viviparity in insects and beyond.</title>
        <authorList>
            <person name="Fouks B."/>
            <person name="Harrison M.C."/>
            <person name="Mikhailova A.A."/>
            <person name="Marchal E."/>
            <person name="English S."/>
            <person name="Carruthers M."/>
            <person name="Jennings E.C."/>
            <person name="Chiamaka E.L."/>
            <person name="Frigard R.A."/>
            <person name="Pippel M."/>
            <person name="Attardo G.M."/>
            <person name="Benoit J.B."/>
            <person name="Bornberg-Bauer E."/>
            <person name="Tobe S.S."/>
        </authorList>
    </citation>
    <scope>NUCLEOTIDE SEQUENCE</scope>
    <source>
        <strain evidence="1">Stay&amp;Tobe</strain>
    </source>
</reference>
<dbReference type="Proteomes" id="UP001233999">
    <property type="component" value="Unassembled WGS sequence"/>
</dbReference>
<keyword evidence="2" id="KW-1185">Reference proteome</keyword>
<feature type="non-terminal residue" evidence="1">
    <location>
        <position position="1"/>
    </location>
</feature>
<feature type="non-terminal residue" evidence="1">
    <location>
        <position position="83"/>
    </location>
</feature>
<comment type="caution">
    <text evidence="1">The sequence shown here is derived from an EMBL/GenBank/DDBJ whole genome shotgun (WGS) entry which is preliminary data.</text>
</comment>
<protein>
    <submittedName>
        <fullName evidence="1">Uncharacterized protein</fullName>
    </submittedName>
</protein>
<proteinExistence type="predicted"/>
<organism evidence="1 2">
    <name type="scientific">Diploptera punctata</name>
    <name type="common">Pacific beetle cockroach</name>
    <dbReference type="NCBI Taxonomy" id="6984"/>
    <lineage>
        <taxon>Eukaryota</taxon>
        <taxon>Metazoa</taxon>
        <taxon>Ecdysozoa</taxon>
        <taxon>Arthropoda</taxon>
        <taxon>Hexapoda</taxon>
        <taxon>Insecta</taxon>
        <taxon>Pterygota</taxon>
        <taxon>Neoptera</taxon>
        <taxon>Polyneoptera</taxon>
        <taxon>Dictyoptera</taxon>
        <taxon>Blattodea</taxon>
        <taxon>Blaberoidea</taxon>
        <taxon>Blaberidae</taxon>
        <taxon>Diplopterinae</taxon>
        <taxon>Diploptera</taxon>
    </lineage>
</organism>
<reference evidence="1" key="2">
    <citation type="submission" date="2023-05" db="EMBL/GenBank/DDBJ databases">
        <authorList>
            <person name="Fouks B."/>
        </authorList>
    </citation>
    <scope>NUCLEOTIDE SEQUENCE</scope>
    <source>
        <strain evidence="1">Stay&amp;Tobe</strain>
        <tissue evidence="1">Testes</tissue>
    </source>
</reference>
<dbReference type="AlphaFoldDB" id="A0AAD8A354"/>
<sequence length="83" mass="9523">GEPSLEIIFHLSLNENCRLNSVLPIYCQSSKDFSTKSMAISLHGNALSISIDFIRILSKMNFWKMTRVVDIRLHFQILRALSL</sequence>
<name>A0AAD8A354_DIPPU</name>
<gene>
    <name evidence="1" type="ORF">L9F63_016407</name>
</gene>
<evidence type="ECO:0000313" key="2">
    <source>
        <dbReference type="Proteomes" id="UP001233999"/>
    </source>
</evidence>
<dbReference type="EMBL" id="JASPKZ010004207">
    <property type="protein sequence ID" value="KAJ9590558.1"/>
    <property type="molecule type" value="Genomic_DNA"/>
</dbReference>
<evidence type="ECO:0000313" key="1">
    <source>
        <dbReference type="EMBL" id="KAJ9590558.1"/>
    </source>
</evidence>